<keyword evidence="1" id="KW-0808">Transferase</keyword>
<dbReference type="KEGG" id="ure:UREG_06642"/>
<keyword evidence="2" id="KW-0547">Nucleotide-binding</keyword>
<feature type="compositionally biased region" description="Basic and acidic residues" evidence="4">
    <location>
        <begin position="27"/>
        <end position="38"/>
    </location>
</feature>
<keyword evidence="1" id="KW-0418">Kinase</keyword>
<gene>
    <name evidence="6" type="ORF">UREG_06642</name>
</gene>
<evidence type="ECO:0000313" key="6">
    <source>
        <dbReference type="EMBL" id="EEP81777.1"/>
    </source>
</evidence>
<dbReference type="RefSeq" id="XP_002583675.1">
    <property type="nucleotide sequence ID" value="XM_002583629.1"/>
</dbReference>
<dbReference type="HOGENOM" id="CLU_000288_81_1_1"/>
<dbReference type="GO" id="GO:0004674">
    <property type="term" value="F:protein serine/threonine kinase activity"/>
    <property type="evidence" value="ECO:0007669"/>
    <property type="project" value="UniProtKB-KW"/>
</dbReference>
<dbReference type="OMA" id="CLVHPPM"/>
<keyword evidence="1" id="KW-0723">Serine/threonine-protein kinase</keyword>
<accession>C4JVQ0</accession>
<dbReference type="PANTHER" id="PTHR24055">
    <property type="entry name" value="MITOGEN-ACTIVATED PROTEIN KINASE"/>
    <property type="match status" value="1"/>
</dbReference>
<dbReference type="PROSITE" id="PS50011">
    <property type="entry name" value="PROTEIN_KINASE_DOM"/>
    <property type="match status" value="1"/>
</dbReference>
<keyword evidence="7" id="KW-1185">Reference proteome</keyword>
<evidence type="ECO:0000313" key="7">
    <source>
        <dbReference type="Proteomes" id="UP000002058"/>
    </source>
</evidence>
<dbReference type="SUPFAM" id="SSF56112">
    <property type="entry name" value="Protein kinase-like (PK-like)"/>
    <property type="match status" value="1"/>
</dbReference>
<sequence length="400" mass="46147">MADAWHGYPPMQQQLVTSSSQLLSHFKDGSSETEEFKQNKKQPQQEEALNQMANSVFGEGNLLRFGSQNRIRPLYDTFEASGPNGKHTCLVHPPMHITLLGFMQRLPNRRLDKHILRLTVKYLLNALDFLHTEAKVVHTGQFAIHGYMFETNRANKTQDLKADNIMLSVADKSVLDDYVNTEVNDPSPRKIVDDVRTIYTSRPLRTPADSNWGPPFLCDFGEARIGETHRMKALGDTQPHVYRAPEVTFRMTWGPSIDIWNFANLVWLPGLRYFGLYPTNSPQIWDLLEPDRLFPNIHRGKVYCPYKHMAKIVSVLGPPPKVFISRSEDTHNCFDSEGNWTPKEAEEIPSYRLEDSETALEGRERDLFLQFIRSMLTWLPEHRKTAKELLDDPWLNNKID</sequence>
<dbReference type="eggNOG" id="KOG1290">
    <property type="taxonomic scope" value="Eukaryota"/>
</dbReference>
<organism evidence="6 7">
    <name type="scientific">Uncinocarpus reesii (strain UAMH 1704)</name>
    <dbReference type="NCBI Taxonomy" id="336963"/>
    <lineage>
        <taxon>Eukaryota</taxon>
        <taxon>Fungi</taxon>
        <taxon>Dikarya</taxon>
        <taxon>Ascomycota</taxon>
        <taxon>Pezizomycotina</taxon>
        <taxon>Eurotiomycetes</taxon>
        <taxon>Eurotiomycetidae</taxon>
        <taxon>Onygenales</taxon>
        <taxon>Onygenaceae</taxon>
        <taxon>Uncinocarpus</taxon>
    </lineage>
</organism>
<dbReference type="VEuPathDB" id="FungiDB:UREG_06642"/>
<dbReference type="Gene3D" id="1.10.510.10">
    <property type="entry name" value="Transferase(Phosphotransferase) domain 1"/>
    <property type="match status" value="2"/>
</dbReference>
<dbReference type="EMBL" id="CH476618">
    <property type="protein sequence ID" value="EEP81777.1"/>
    <property type="molecule type" value="Genomic_DNA"/>
</dbReference>
<evidence type="ECO:0000256" key="4">
    <source>
        <dbReference type="SAM" id="MobiDB-lite"/>
    </source>
</evidence>
<keyword evidence="3" id="KW-0067">ATP-binding</keyword>
<feature type="region of interest" description="Disordered" evidence="4">
    <location>
        <begin position="27"/>
        <end position="46"/>
    </location>
</feature>
<evidence type="ECO:0000256" key="1">
    <source>
        <dbReference type="ARBA" id="ARBA00022527"/>
    </source>
</evidence>
<dbReference type="SMART" id="SM00220">
    <property type="entry name" value="S_TKc"/>
    <property type="match status" value="1"/>
</dbReference>
<name>C4JVQ0_UNCRE</name>
<dbReference type="Proteomes" id="UP000002058">
    <property type="component" value="Unassembled WGS sequence"/>
</dbReference>
<dbReference type="OrthoDB" id="5979581at2759"/>
<dbReference type="GeneID" id="8444049"/>
<evidence type="ECO:0000259" key="5">
    <source>
        <dbReference type="PROSITE" id="PS50011"/>
    </source>
</evidence>
<dbReference type="InParanoid" id="C4JVQ0"/>
<proteinExistence type="predicted"/>
<dbReference type="InterPro" id="IPR011009">
    <property type="entry name" value="Kinase-like_dom_sf"/>
</dbReference>
<dbReference type="GO" id="GO:0005524">
    <property type="term" value="F:ATP binding"/>
    <property type="evidence" value="ECO:0007669"/>
    <property type="project" value="UniProtKB-KW"/>
</dbReference>
<evidence type="ECO:0000256" key="3">
    <source>
        <dbReference type="ARBA" id="ARBA00022840"/>
    </source>
</evidence>
<protein>
    <recommendedName>
        <fullName evidence="5">Protein kinase domain-containing protein</fullName>
    </recommendedName>
</protein>
<dbReference type="InterPro" id="IPR050117">
    <property type="entry name" value="MAPK"/>
</dbReference>
<reference evidence="7" key="1">
    <citation type="journal article" date="2009" name="Genome Res.">
        <title>Comparative genomic analyses of the human fungal pathogens Coccidioides and their relatives.</title>
        <authorList>
            <person name="Sharpton T.J."/>
            <person name="Stajich J.E."/>
            <person name="Rounsley S.D."/>
            <person name="Gardner M.J."/>
            <person name="Wortman J.R."/>
            <person name="Jordar V.S."/>
            <person name="Maiti R."/>
            <person name="Kodira C.D."/>
            <person name="Neafsey D.E."/>
            <person name="Zeng Q."/>
            <person name="Hung C.-Y."/>
            <person name="McMahan C."/>
            <person name="Muszewska A."/>
            <person name="Grynberg M."/>
            <person name="Mandel M.A."/>
            <person name="Kellner E.M."/>
            <person name="Barker B.M."/>
            <person name="Galgiani J.N."/>
            <person name="Orbach M.J."/>
            <person name="Kirkland T.N."/>
            <person name="Cole G.T."/>
            <person name="Henn M.R."/>
            <person name="Birren B.W."/>
            <person name="Taylor J.W."/>
        </authorList>
    </citation>
    <scope>NUCLEOTIDE SEQUENCE [LARGE SCALE GENOMIC DNA]</scope>
    <source>
        <strain evidence="7">UAMH 1704</strain>
    </source>
</reference>
<dbReference type="InterPro" id="IPR000719">
    <property type="entry name" value="Prot_kinase_dom"/>
</dbReference>
<dbReference type="AlphaFoldDB" id="C4JVQ0"/>
<dbReference type="Gene3D" id="3.30.200.20">
    <property type="entry name" value="Phosphorylase Kinase, domain 1"/>
    <property type="match status" value="1"/>
</dbReference>
<feature type="domain" description="Protein kinase" evidence="5">
    <location>
        <begin position="1"/>
        <end position="395"/>
    </location>
</feature>
<evidence type="ECO:0000256" key="2">
    <source>
        <dbReference type="ARBA" id="ARBA00022741"/>
    </source>
</evidence>